<gene>
    <name evidence="2" type="ORF">EVAR_57740_1</name>
</gene>
<dbReference type="OrthoDB" id="10066767at2759"/>
<name>A0A4C1YA61_EUMVA</name>
<dbReference type="AlphaFoldDB" id="A0A4C1YA61"/>
<evidence type="ECO:0000313" key="2">
    <source>
        <dbReference type="EMBL" id="GBP71355.1"/>
    </source>
</evidence>
<comment type="caution">
    <text evidence="2">The sequence shown here is derived from an EMBL/GenBank/DDBJ whole genome shotgun (WGS) entry which is preliminary data.</text>
</comment>
<feature type="region of interest" description="Disordered" evidence="1">
    <location>
        <begin position="35"/>
        <end position="64"/>
    </location>
</feature>
<sequence>MVADSGLMSFDVRASPSTVRCRTVNPDAPAALIPMSGGITIDHSPSRRTPLYGKRSHGGTRCDTETGPAMRCELVKERLAMNLAEMEAATKFDKANEHAVHQTEVSARRVSLDREQPLVVNAINAPTNQAGVLQRKGVADNTARATLPDRAQPGSSTRREHSSERERGLIELADVINKLARPRLIPRQVYEQPAFHGNVDE</sequence>
<organism evidence="2 3">
    <name type="scientific">Eumeta variegata</name>
    <name type="common">Bagworm moth</name>
    <name type="synonym">Eumeta japonica</name>
    <dbReference type="NCBI Taxonomy" id="151549"/>
    <lineage>
        <taxon>Eukaryota</taxon>
        <taxon>Metazoa</taxon>
        <taxon>Ecdysozoa</taxon>
        <taxon>Arthropoda</taxon>
        <taxon>Hexapoda</taxon>
        <taxon>Insecta</taxon>
        <taxon>Pterygota</taxon>
        <taxon>Neoptera</taxon>
        <taxon>Endopterygota</taxon>
        <taxon>Lepidoptera</taxon>
        <taxon>Glossata</taxon>
        <taxon>Ditrysia</taxon>
        <taxon>Tineoidea</taxon>
        <taxon>Psychidae</taxon>
        <taxon>Oiketicinae</taxon>
        <taxon>Eumeta</taxon>
    </lineage>
</organism>
<keyword evidence="3" id="KW-1185">Reference proteome</keyword>
<protein>
    <submittedName>
        <fullName evidence="2">Uncharacterized protein</fullName>
    </submittedName>
</protein>
<dbReference type="EMBL" id="BGZK01001104">
    <property type="protein sequence ID" value="GBP71355.1"/>
    <property type="molecule type" value="Genomic_DNA"/>
</dbReference>
<feature type="region of interest" description="Disordered" evidence="1">
    <location>
        <begin position="134"/>
        <end position="166"/>
    </location>
</feature>
<evidence type="ECO:0000256" key="1">
    <source>
        <dbReference type="SAM" id="MobiDB-lite"/>
    </source>
</evidence>
<proteinExistence type="predicted"/>
<evidence type="ECO:0000313" key="3">
    <source>
        <dbReference type="Proteomes" id="UP000299102"/>
    </source>
</evidence>
<dbReference type="Proteomes" id="UP000299102">
    <property type="component" value="Unassembled WGS sequence"/>
</dbReference>
<feature type="compositionally biased region" description="Basic and acidic residues" evidence="1">
    <location>
        <begin position="157"/>
        <end position="166"/>
    </location>
</feature>
<accession>A0A4C1YA61</accession>
<reference evidence="2 3" key="1">
    <citation type="journal article" date="2019" name="Commun. Biol.">
        <title>The bagworm genome reveals a unique fibroin gene that provides high tensile strength.</title>
        <authorList>
            <person name="Kono N."/>
            <person name="Nakamura H."/>
            <person name="Ohtoshi R."/>
            <person name="Tomita M."/>
            <person name="Numata K."/>
            <person name="Arakawa K."/>
        </authorList>
    </citation>
    <scope>NUCLEOTIDE SEQUENCE [LARGE SCALE GENOMIC DNA]</scope>
</reference>